<dbReference type="Gene3D" id="3.80.10.10">
    <property type="entry name" value="Ribonuclease Inhibitor"/>
    <property type="match status" value="1"/>
</dbReference>
<gene>
    <name evidence="1" type="ORF">BGZ99_009488</name>
</gene>
<organism evidence="1 2">
    <name type="scientific">Dissophora globulifera</name>
    <dbReference type="NCBI Taxonomy" id="979702"/>
    <lineage>
        <taxon>Eukaryota</taxon>
        <taxon>Fungi</taxon>
        <taxon>Fungi incertae sedis</taxon>
        <taxon>Mucoromycota</taxon>
        <taxon>Mortierellomycotina</taxon>
        <taxon>Mortierellomycetes</taxon>
        <taxon>Mortierellales</taxon>
        <taxon>Mortierellaceae</taxon>
        <taxon>Dissophora</taxon>
    </lineage>
</organism>
<evidence type="ECO:0000313" key="2">
    <source>
        <dbReference type="Proteomes" id="UP000738325"/>
    </source>
</evidence>
<dbReference type="Proteomes" id="UP000738325">
    <property type="component" value="Unassembled WGS sequence"/>
</dbReference>
<evidence type="ECO:0000313" key="1">
    <source>
        <dbReference type="EMBL" id="KAG0312462.1"/>
    </source>
</evidence>
<proteinExistence type="predicted"/>
<dbReference type="SUPFAM" id="SSF52047">
    <property type="entry name" value="RNI-like"/>
    <property type="match status" value="1"/>
</dbReference>
<dbReference type="AlphaFoldDB" id="A0A9P6UM51"/>
<sequence>MSKSLLHKYGHLIRRLTIRDPTLLLDDWFTAPYCCNLVELHLSPSLASRRHILASARDSSVSIYQFEQDMNFLNVASVDKAIDLISANPNLRHLSEKWHMLAPGHAKAFMNRLCYVRTPLERIHTAFWQISSINDLTSLLRCSSQLQQLSLFHSWINLVGAAPHTSDTDTSSQPMVINLGPLRKLSIVATVVKRSDAVTDLPVTIQGFELSSLTLTGFQGSSLHAREGSNQWSFVRQIAGWQCPKLTTLTISQDEFDAEYSAGAILTTAEGLRKLEISGCAVGSGTIYRLLQRHAVTLESVNLSWSFGLSSSDLQSILTSCPNLRRFEGSSDRLQCADMIKQPWTCLQLQDLVVFLDSPLLAKIPSGHTQTGRPSGEVFVDTSEKAIAEREELYRAIYDQLAPLKQLRRIRLGGFTRDVKVRTGIPWSLEAGLDRLRELSKVESFYITESVHEIGIAEVEWFRKYWPRLREIRRLDDRERIEADPRVLEVLGKIELF</sequence>
<protein>
    <submittedName>
        <fullName evidence="1">Uncharacterized protein</fullName>
    </submittedName>
</protein>
<keyword evidence="2" id="KW-1185">Reference proteome</keyword>
<dbReference type="EMBL" id="JAAAIP010000809">
    <property type="protein sequence ID" value="KAG0312462.1"/>
    <property type="molecule type" value="Genomic_DNA"/>
</dbReference>
<dbReference type="InterPro" id="IPR032675">
    <property type="entry name" value="LRR_dom_sf"/>
</dbReference>
<accession>A0A9P6UM51</accession>
<comment type="caution">
    <text evidence="1">The sequence shown here is derived from an EMBL/GenBank/DDBJ whole genome shotgun (WGS) entry which is preliminary data.</text>
</comment>
<name>A0A9P6UM51_9FUNG</name>
<reference evidence="1" key="1">
    <citation type="journal article" date="2020" name="Fungal Divers.">
        <title>Resolving the Mortierellaceae phylogeny through synthesis of multi-gene phylogenetics and phylogenomics.</title>
        <authorList>
            <person name="Vandepol N."/>
            <person name="Liber J."/>
            <person name="Desiro A."/>
            <person name="Na H."/>
            <person name="Kennedy M."/>
            <person name="Barry K."/>
            <person name="Grigoriev I.V."/>
            <person name="Miller A.N."/>
            <person name="O'Donnell K."/>
            <person name="Stajich J.E."/>
            <person name="Bonito G."/>
        </authorList>
    </citation>
    <scope>NUCLEOTIDE SEQUENCE</scope>
    <source>
        <strain evidence="1">REB-010B</strain>
    </source>
</reference>
<dbReference type="OrthoDB" id="2383684at2759"/>